<accession>A0AAN6Y5A8</accession>
<dbReference type="PANTHER" id="PTHR31306">
    <property type="entry name" value="ALPHA-1,6-MANNOSYLTRANSFERASE MNN11-RELATED"/>
    <property type="match status" value="1"/>
</dbReference>
<keyword evidence="1" id="KW-0328">Glycosyltransferase</keyword>
<keyword evidence="4" id="KW-1133">Transmembrane helix</keyword>
<sequence length="433" mass="48445">MTGRLGILHSWRRVLLLLPLTLVIVGLIVGFFNEALGPNLSQSIPFFGGSRGPIYQECVPPPLSDRPPTVNAFELLPHLLRQLWAPLLVPLTEPAFTTRDGTIKKLPADKPLIHTHPLGKRICILDVDTRELDEKGDIFASTLPKFSNIKLQTSGYVSHYLYAMVHGYTYKFLRVPTYKDRAPHWTKVIFTKELLKEYDIVVMLDYDTMFPSPELPFEWLLNYWQIDRDVIVAMSEDPNVGQNMDRKGKPNVNSGFIIAQSMGDPQKTQELFKDWAECPDEKRYKGCAEYKDVIFHEQSGFSSFVRYDFLNGLSVETEEGRKYVRALPCSEANGIPDVKDTGCIGHLVRHFWGHKFATPRELSESILENLVPLLAKAAFGDMDIVRDYRGMVLEGGQIVDANGFGKMGAGGANEGADLKGGHEGGDPPAPAPP</sequence>
<evidence type="ECO:0000313" key="6">
    <source>
        <dbReference type="Proteomes" id="UP001301769"/>
    </source>
</evidence>
<gene>
    <name evidence="5" type="ORF">QBC37DRAFT_11449</name>
</gene>
<comment type="caution">
    <text evidence="5">The sequence shown here is derived from an EMBL/GenBank/DDBJ whole genome shotgun (WGS) entry which is preliminary data.</text>
</comment>
<feature type="region of interest" description="Disordered" evidence="3">
    <location>
        <begin position="410"/>
        <end position="433"/>
    </location>
</feature>
<evidence type="ECO:0000256" key="4">
    <source>
        <dbReference type="SAM" id="Phobius"/>
    </source>
</evidence>
<evidence type="ECO:0000256" key="1">
    <source>
        <dbReference type="ARBA" id="ARBA00022676"/>
    </source>
</evidence>
<dbReference type="AlphaFoldDB" id="A0AAN6Y5A8"/>
<dbReference type="PANTHER" id="PTHR31306:SF3">
    <property type="entry name" value="NUCLEOTIDE-DIPHOSPHO-SUGAR TRANSFERASE DOMAIN-CONTAINING PROTEIN"/>
    <property type="match status" value="1"/>
</dbReference>
<protein>
    <recommendedName>
        <fullName evidence="7">Nucleotide-diphospho-sugar transferase domain-containing protein</fullName>
    </recommendedName>
</protein>
<keyword evidence="2" id="KW-0808">Transferase</keyword>
<evidence type="ECO:0008006" key="7">
    <source>
        <dbReference type="Google" id="ProtNLM"/>
    </source>
</evidence>
<dbReference type="GO" id="GO:0000139">
    <property type="term" value="C:Golgi membrane"/>
    <property type="evidence" value="ECO:0007669"/>
    <property type="project" value="TreeGrafter"/>
</dbReference>
<dbReference type="EMBL" id="MU858145">
    <property type="protein sequence ID" value="KAK4211621.1"/>
    <property type="molecule type" value="Genomic_DNA"/>
</dbReference>
<keyword evidence="4" id="KW-0812">Transmembrane</keyword>
<dbReference type="InterPro" id="IPR008630">
    <property type="entry name" value="Glyco_trans_34"/>
</dbReference>
<evidence type="ECO:0000313" key="5">
    <source>
        <dbReference type="EMBL" id="KAK4211621.1"/>
    </source>
</evidence>
<dbReference type="Proteomes" id="UP001301769">
    <property type="component" value="Unassembled WGS sequence"/>
</dbReference>
<evidence type="ECO:0000256" key="2">
    <source>
        <dbReference type="ARBA" id="ARBA00022679"/>
    </source>
</evidence>
<dbReference type="GO" id="GO:0016757">
    <property type="term" value="F:glycosyltransferase activity"/>
    <property type="evidence" value="ECO:0007669"/>
    <property type="project" value="UniProtKB-KW"/>
</dbReference>
<feature type="compositionally biased region" description="Basic and acidic residues" evidence="3">
    <location>
        <begin position="416"/>
        <end position="425"/>
    </location>
</feature>
<name>A0AAN6Y5A8_9PEZI</name>
<reference evidence="5" key="2">
    <citation type="submission" date="2023-05" db="EMBL/GenBank/DDBJ databases">
        <authorList>
            <consortium name="Lawrence Berkeley National Laboratory"/>
            <person name="Steindorff A."/>
            <person name="Hensen N."/>
            <person name="Bonometti L."/>
            <person name="Westerberg I."/>
            <person name="Brannstrom I.O."/>
            <person name="Guillou S."/>
            <person name="Cros-Aarteil S."/>
            <person name="Calhoun S."/>
            <person name="Haridas S."/>
            <person name="Kuo A."/>
            <person name="Mondo S."/>
            <person name="Pangilinan J."/>
            <person name="Riley R."/>
            <person name="Labutti K."/>
            <person name="Andreopoulos B."/>
            <person name="Lipzen A."/>
            <person name="Chen C."/>
            <person name="Yanf M."/>
            <person name="Daum C."/>
            <person name="Ng V."/>
            <person name="Clum A."/>
            <person name="Ohm R."/>
            <person name="Martin F."/>
            <person name="Silar P."/>
            <person name="Natvig D."/>
            <person name="Lalanne C."/>
            <person name="Gautier V."/>
            <person name="Ament-Velasquez S.L."/>
            <person name="Kruys A."/>
            <person name="Hutchinson M.I."/>
            <person name="Powell A.J."/>
            <person name="Barry K."/>
            <person name="Miller A.N."/>
            <person name="Grigoriev I.V."/>
            <person name="Debuchy R."/>
            <person name="Gladieux P."/>
            <person name="Thoren M.H."/>
            <person name="Johannesson H."/>
        </authorList>
    </citation>
    <scope>NUCLEOTIDE SEQUENCE</scope>
    <source>
        <strain evidence="5">PSN293</strain>
    </source>
</reference>
<dbReference type="GO" id="GO:0006487">
    <property type="term" value="P:protein N-linked glycosylation"/>
    <property type="evidence" value="ECO:0007669"/>
    <property type="project" value="TreeGrafter"/>
</dbReference>
<reference evidence="5" key="1">
    <citation type="journal article" date="2023" name="Mol. Phylogenet. Evol.">
        <title>Genome-scale phylogeny and comparative genomics of the fungal order Sordariales.</title>
        <authorList>
            <person name="Hensen N."/>
            <person name="Bonometti L."/>
            <person name="Westerberg I."/>
            <person name="Brannstrom I.O."/>
            <person name="Guillou S."/>
            <person name="Cros-Aarteil S."/>
            <person name="Calhoun S."/>
            <person name="Haridas S."/>
            <person name="Kuo A."/>
            <person name="Mondo S."/>
            <person name="Pangilinan J."/>
            <person name="Riley R."/>
            <person name="LaButti K."/>
            <person name="Andreopoulos B."/>
            <person name="Lipzen A."/>
            <person name="Chen C."/>
            <person name="Yan M."/>
            <person name="Daum C."/>
            <person name="Ng V."/>
            <person name="Clum A."/>
            <person name="Steindorff A."/>
            <person name="Ohm R.A."/>
            <person name="Martin F."/>
            <person name="Silar P."/>
            <person name="Natvig D.O."/>
            <person name="Lalanne C."/>
            <person name="Gautier V."/>
            <person name="Ament-Velasquez S.L."/>
            <person name="Kruys A."/>
            <person name="Hutchinson M.I."/>
            <person name="Powell A.J."/>
            <person name="Barry K."/>
            <person name="Miller A.N."/>
            <person name="Grigoriev I.V."/>
            <person name="Debuchy R."/>
            <person name="Gladieux P."/>
            <person name="Hiltunen Thoren M."/>
            <person name="Johannesson H."/>
        </authorList>
    </citation>
    <scope>NUCLEOTIDE SEQUENCE</scope>
    <source>
        <strain evidence="5">PSN293</strain>
    </source>
</reference>
<proteinExistence type="predicted"/>
<organism evidence="5 6">
    <name type="scientific">Rhypophila decipiens</name>
    <dbReference type="NCBI Taxonomy" id="261697"/>
    <lineage>
        <taxon>Eukaryota</taxon>
        <taxon>Fungi</taxon>
        <taxon>Dikarya</taxon>
        <taxon>Ascomycota</taxon>
        <taxon>Pezizomycotina</taxon>
        <taxon>Sordariomycetes</taxon>
        <taxon>Sordariomycetidae</taxon>
        <taxon>Sordariales</taxon>
        <taxon>Naviculisporaceae</taxon>
        <taxon>Rhypophila</taxon>
    </lineage>
</organism>
<evidence type="ECO:0000256" key="3">
    <source>
        <dbReference type="SAM" id="MobiDB-lite"/>
    </source>
</evidence>
<keyword evidence="4" id="KW-0472">Membrane</keyword>
<keyword evidence="6" id="KW-1185">Reference proteome</keyword>
<feature type="transmembrane region" description="Helical" evidence="4">
    <location>
        <begin position="14"/>
        <end position="32"/>
    </location>
</feature>